<dbReference type="InterPro" id="IPR000347">
    <property type="entry name" value="Metalthion_15p"/>
</dbReference>
<dbReference type="EMBL" id="JAHRHJ020000009">
    <property type="protein sequence ID" value="KAH9302521.1"/>
    <property type="molecule type" value="Genomic_DNA"/>
</dbReference>
<evidence type="ECO:0000256" key="3">
    <source>
        <dbReference type="ARBA" id="ARBA00022851"/>
    </source>
</evidence>
<dbReference type="AlphaFoldDB" id="A0AA38CMN8"/>
<proteinExistence type="inferred from homology"/>
<dbReference type="Pfam" id="PF01439">
    <property type="entry name" value="Metallothio_2"/>
    <property type="match status" value="1"/>
</dbReference>
<keyword evidence="2 4" id="KW-0479">Metal-binding</keyword>
<keyword evidence="6" id="KW-1185">Reference proteome</keyword>
<keyword evidence="3 4" id="KW-0480">Metal-thiolate cluster</keyword>
<comment type="similarity">
    <text evidence="1 4">Belongs to the metallothionein superfamily. Type 15 family.</text>
</comment>
<evidence type="ECO:0000256" key="2">
    <source>
        <dbReference type="ARBA" id="ARBA00022723"/>
    </source>
</evidence>
<evidence type="ECO:0000256" key="1">
    <source>
        <dbReference type="ARBA" id="ARBA00005802"/>
    </source>
</evidence>
<dbReference type="Proteomes" id="UP000824469">
    <property type="component" value="Unassembled WGS sequence"/>
</dbReference>
<name>A0AA38CMN8_TAXCH</name>
<protein>
    <recommendedName>
        <fullName evidence="4">Metallothionein-like protein</fullName>
    </recommendedName>
</protein>
<sequence>MSCCGGKCGCGANCNCGSGCGGCKAFPEVSFIAATGSDMEYNEEVTVAGENGCKVC</sequence>
<dbReference type="GO" id="GO:0046872">
    <property type="term" value="F:metal ion binding"/>
    <property type="evidence" value="ECO:0007669"/>
    <property type="project" value="UniProtKB-UniRule"/>
</dbReference>
<evidence type="ECO:0000313" key="5">
    <source>
        <dbReference type="EMBL" id="KAH9302521.1"/>
    </source>
</evidence>
<gene>
    <name evidence="5" type="ORF">KI387_014104</name>
</gene>
<feature type="non-terminal residue" evidence="5">
    <location>
        <position position="1"/>
    </location>
</feature>
<accession>A0AA38CMN8</accession>
<evidence type="ECO:0000256" key="4">
    <source>
        <dbReference type="RuleBase" id="RU369052"/>
    </source>
</evidence>
<comment type="caution">
    <text evidence="5">The sequence shown here is derived from an EMBL/GenBank/DDBJ whole genome shotgun (WGS) entry which is preliminary data.</text>
</comment>
<reference evidence="5 6" key="1">
    <citation type="journal article" date="2021" name="Nat. Plants">
        <title>The Taxus genome provides insights into paclitaxel biosynthesis.</title>
        <authorList>
            <person name="Xiong X."/>
            <person name="Gou J."/>
            <person name="Liao Q."/>
            <person name="Li Y."/>
            <person name="Zhou Q."/>
            <person name="Bi G."/>
            <person name="Li C."/>
            <person name="Du R."/>
            <person name="Wang X."/>
            <person name="Sun T."/>
            <person name="Guo L."/>
            <person name="Liang H."/>
            <person name="Lu P."/>
            <person name="Wu Y."/>
            <person name="Zhang Z."/>
            <person name="Ro D.K."/>
            <person name="Shang Y."/>
            <person name="Huang S."/>
            <person name="Yan J."/>
        </authorList>
    </citation>
    <scope>NUCLEOTIDE SEQUENCE [LARGE SCALE GENOMIC DNA]</scope>
    <source>
        <strain evidence="5">Ta-2019</strain>
    </source>
</reference>
<comment type="function">
    <text evidence="4">Metallothioneins have a high content of cysteine residues that bind various heavy metals.</text>
</comment>
<evidence type="ECO:0000313" key="6">
    <source>
        <dbReference type="Proteomes" id="UP000824469"/>
    </source>
</evidence>
<organism evidence="5 6">
    <name type="scientific">Taxus chinensis</name>
    <name type="common">Chinese yew</name>
    <name type="synonym">Taxus wallichiana var. chinensis</name>
    <dbReference type="NCBI Taxonomy" id="29808"/>
    <lineage>
        <taxon>Eukaryota</taxon>
        <taxon>Viridiplantae</taxon>
        <taxon>Streptophyta</taxon>
        <taxon>Embryophyta</taxon>
        <taxon>Tracheophyta</taxon>
        <taxon>Spermatophyta</taxon>
        <taxon>Pinopsida</taxon>
        <taxon>Pinidae</taxon>
        <taxon>Conifers II</taxon>
        <taxon>Cupressales</taxon>
        <taxon>Taxaceae</taxon>
        <taxon>Taxus</taxon>
    </lineage>
</organism>